<name>A0ABV1JBE1_9ACTN</name>
<dbReference type="RefSeq" id="WP_102375422.1">
    <property type="nucleotide sequence ID" value="NZ_JBBNOP010000001.1"/>
</dbReference>
<protein>
    <submittedName>
        <fullName evidence="1">Argininosuccinate lyase</fullName>
    </submittedName>
</protein>
<dbReference type="InterPro" id="IPR010985">
    <property type="entry name" value="Ribbon_hlx_hlx"/>
</dbReference>
<keyword evidence="2" id="KW-1185">Reference proteome</keyword>
<evidence type="ECO:0000313" key="1">
    <source>
        <dbReference type="EMBL" id="MEQ3361656.1"/>
    </source>
</evidence>
<gene>
    <name evidence="1" type="ORF">AAA083_01560</name>
</gene>
<proteinExistence type="predicted"/>
<reference evidence="1 2" key="1">
    <citation type="submission" date="2024-04" db="EMBL/GenBank/DDBJ databases">
        <title>Human intestinal bacterial collection.</title>
        <authorList>
            <person name="Pauvert C."/>
            <person name="Hitch T.C.A."/>
            <person name="Clavel T."/>
        </authorList>
    </citation>
    <scope>NUCLEOTIDE SEQUENCE [LARGE SCALE GENOMIC DNA]</scope>
    <source>
        <strain evidence="1 2">CLA-KB-H42</strain>
    </source>
</reference>
<organism evidence="1 2">
    <name type="scientific">Raoultibacter massiliensis</name>
    <dbReference type="NCBI Taxonomy" id="1852371"/>
    <lineage>
        <taxon>Bacteria</taxon>
        <taxon>Bacillati</taxon>
        <taxon>Actinomycetota</taxon>
        <taxon>Coriobacteriia</taxon>
        <taxon>Eggerthellales</taxon>
        <taxon>Eggerthellaceae</taxon>
        <taxon>Raoultibacter</taxon>
    </lineage>
</organism>
<dbReference type="GO" id="GO:0016829">
    <property type="term" value="F:lyase activity"/>
    <property type="evidence" value="ECO:0007669"/>
    <property type="project" value="UniProtKB-KW"/>
</dbReference>
<sequence length="127" mass="14815">MPALQVRDFPEDLYEELKECADRNHRSIAQQTIVAVEEMLERQNELYFWDGRQLHRPVCSNTLDFDSEAQRAKRIAKRLALFEGIGALQWHGPKPTADEIVQLVHEGRRERDRQISDALKLSCDKEV</sequence>
<comment type="caution">
    <text evidence="1">The sequence shown here is derived from an EMBL/GenBank/DDBJ whole genome shotgun (WGS) entry which is preliminary data.</text>
</comment>
<keyword evidence="1" id="KW-0456">Lyase</keyword>
<dbReference type="InterPro" id="IPR013321">
    <property type="entry name" value="Arc_rbn_hlx_hlx"/>
</dbReference>
<dbReference type="EMBL" id="JBBNOP010000001">
    <property type="protein sequence ID" value="MEQ3361656.1"/>
    <property type="molecule type" value="Genomic_DNA"/>
</dbReference>
<dbReference type="Proteomes" id="UP001487305">
    <property type="component" value="Unassembled WGS sequence"/>
</dbReference>
<accession>A0ABV1JBE1</accession>
<dbReference type="Gene3D" id="1.10.1220.10">
    <property type="entry name" value="Met repressor-like"/>
    <property type="match status" value="1"/>
</dbReference>
<dbReference type="SUPFAM" id="SSF47598">
    <property type="entry name" value="Ribbon-helix-helix"/>
    <property type="match status" value="1"/>
</dbReference>
<evidence type="ECO:0000313" key="2">
    <source>
        <dbReference type="Proteomes" id="UP001487305"/>
    </source>
</evidence>